<comment type="caution">
    <text evidence="2">The sequence shown here is derived from an EMBL/GenBank/DDBJ whole genome shotgun (WGS) entry which is preliminary data.</text>
</comment>
<dbReference type="PROSITE" id="PS51186">
    <property type="entry name" value="GNAT"/>
    <property type="match status" value="1"/>
</dbReference>
<dbReference type="Proteomes" id="UP001595699">
    <property type="component" value="Unassembled WGS sequence"/>
</dbReference>
<dbReference type="InterPro" id="IPR038764">
    <property type="entry name" value="GNAT_N_AcTrfase_prd"/>
</dbReference>
<dbReference type="Pfam" id="PF00583">
    <property type="entry name" value="Acetyltransf_1"/>
    <property type="match status" value="1"/>
</dbReference>
<dbReference type="Gene3D" id="3.40.630.30">
    <property type="match status" value="1"/>
</dbReference>
<evidence type="ECO:0000313" key="3">
    <source>
        <dbReference type="Proteomes" id="UP001595699"/>
    </source>
</evidence>
<sequence length="256" mass="28162">MNASVTVVPLDEPEQLRTAIDLYRSVFELERTDPAVSPRLLASLRLNGGSVMGAYDSDRLVGFAYGFIGKDPKSGEIYHYSQTAAVDASYQGRGIGRALKYGQREFILSTGITKMRWSYDPVRASNAHFNLDVLGARGRWFVPNLYGLDDMGRDAGHRSDRLIVEWDLAGEPVPPATSSLTNVPAWGELVRDHVDLLLGVPRHWSKVATDHEYAERLRTVVSAALTEALADGYVATSCVVADDDTAYYRLRPAGAL</sequence>
<dbReference type="RefSeq" id="WP_205122548.1">
    <property type="nucleotide sequence ID" value="NZ_JAFBCM010000001.1"/>
</dbReference>
<keyword evidence="3" id="KW-1185">Reference proteome</keyword>
<keyword evidence="2" id="KW-0012">Acyltransferase</keyword>
<proteinExistence type="predicted"/>
<keyword evidence="2" id="KW-0808">Transferase</keyword>
<dbReference type="SUPFAM" id="SSF55729">
    <property type="entry name" value="Acyl-CoA N-acyltransferases (Nat)"/>
    <property type="match status" value="1"/>
</dbReference>
<evidence type="ECO:0000313" key="2">
    <source>
        <dbReference type="EMBL" id="MFC3760403.1"/>
    </source>
</evidence>
<gene>
    <name evidence="2" type="ORF">ACFOUW_06115</name>
</gene>
<dbReference type="PANTHER" id="PTHR41700">
    <property type="entry name" value="GCN5-RELATED N-ACETYLTRANSFERASE"/>
    <property type="match status" value="1"/>
</dbReference>
<feature type="domain" description="N-acetyltransferase" evidence="1">
    <location>
        <begin position="5"/>
        <end position="169"/>
    </location>
</feature>
<dbReference type="InterPro" id="IPR016181">
    <property type="entry name" value="Acyl_CoA_acyltransferase"/>
</dbReference>
<protein>
    <submittedName>
        <fullName evidence="2">GNAT family N-acetyltransferase</fullName>
        <ecNumber evidence="2">2.3.1.-</ecNumber>
    </submittedName>
</protein>
<organism evidence="2 3">
    <name type="scientific">Tenggerimyces flavus</name>
    <dbReference type="NCBI Taxonomy" id="1708749"/>
    <lineage>
        <taxon>Bacteria</taxon>
        <taxon>Bacillati</taxon>
        <taxon>Actinomycetota</taxon>
        <taxon>Actinomycetes</taxon>
        <taxon>Propionibacteriales</taxon>
        <taxon>Nocardioidaceae</taxon>
        <taxon>Tenggerimyces</taxon>
    </lineage>
</organism>
<dbReference type="CDD" id="cd04301">
    <property type="entry name" value="NAT_SF"/>
    <property type="match status" value="1"/>
</dbReference>
<name>A0ABV7Y8B6_9ACTN</name>
<accession>A0ABV7Y8B6</accession>
<dbReference type="EC" id="2.3.1.-" evidence="2"/>
<dbReference type="InterPro" id="IPR000182">
    <property type="entry name" value="GNAT_dom"/>
</dbReference>
<dbReference type="PANTHER" id="PTHR41700:SF1">
    <property type="entry name" value="N-ACETYLTRANSFERASE DOMAIN-CONTAINING PROTEIN"/>
    <property type="match status" value="1"/>
</dbReference>
<dbReference type="EMBL" id="JBHRZH010000005">
    <property type="protein sequence ID" value="MFC3760403.1"/>
    <property type="molecule type" value="Genomic_DNA"/>
</dbReference>
<reference evidence="3" key="1">
    <citation type="journal article" date="2019" name="Int. J. Syst. Evol. Microbiol.">
        <title>The Global Catalogue of Microorganisms (GCM) 10K type strain sequencing project: providing services to taxonomists for standard genome sequencing and annotation.</title>
        <authorList>
            <consortium name="The Broad Institute Genomics Platform"/>
            <consortium name="The Broad Institute Genome Sequencing Center for Infectious Disease"/>
            <person name="Wu L."/>
            <person name="Ma J."/>
        </authorList>
    </citation>
    <scope>NUCLEOTIDE SEQUENCE [LARGE SCALE GENOMIC DNA]</scope>
    <source>
        <strain evidence="3">CGMCC 4.7241</strain>
    </source>
</reference>
<evidence type="ECO:0000259" key="1">
    <source>
        <dbReference type="PROSITE" id="PS51186"/>
    </source>
</evidence>
<dbReference type="GO" id="GO:0016746">
    <property type="term" value="F:acyltransferase activity"/>
    <property type="evidence" value="ECO:0007669"/>
    <property type="project" value="UniProtKB-KW"/>
</dbReference>